<feature type="disulfide bond" evidence="5">
    <location>
        <begin position="206"/>
        <end position="215"/>
    </location>
</feature>
<dbReference type="EMBL" id="REGN01012392">
    <property type="protein sequence ID" value="RMZ95501.1"/>
    <property type="molecule type" value="Genomic_DNA"/>
</dbReference>
<evidence type="ECO:0000259" key="7">
    <source>
        <dbReference type="PROSITE" id="PS51116"/>
    </source>
</evidence>
<gene>
    <name evidence="8" type="ORF">BpHYR1_012724</name>
</gene>
<feature type="domain" description="Laminin EGF-like" evidence="6">
    <location>
        <begin position="185"/>
        <end position="231"/>
    </location>
</feature>
<keyword evidence="5" id="KW-1015">Disulfide bond</keyword>
<evidence type="ECO:0000256" key="2">
    <source>
        <dbReference type="ARBA" id="ARBA00022525"/>
    </source>
</evidence>
<dbReference type="GO" id="GO:0005604">
    <property type="term" value="C:basement membrane"/>
    <property type="evidence" value="ECO:0007669"/>
    <property type="project" value="UniProtKB-SubCell"/>
</dbReference>
<dbReference type="PROSITE" id="PS01248">
    <property type="entry name" value="EGF_LAM_1"/>
    <property type="match status" value="1"/>
</dbReference>
<protein>
    <submittedName>
        <fullName evidence="8">Laminin subunit beta-1-like</fullName>
    </submittedName>
</protein>
<evidence type="ECO:0000313" key="9">
    <source>
        <dbReference type="Proteomes" id="UP000276133"/>
    </source>
</evidence>
<dbReference type="PROSITE" id="PS51116">
    <property type="entry name" value="LAMININ_IVB"/>
    <property type="match status" value="1"/>
</dbReference>
<dbReference type="Gene3D" id="2.10.25.10">
    <property type="entry name" value="Laminin"/>
    <property type="match status" value="1"/>
</dbReference>
<feature type="disulfide bond" evidence="5">
    <location>
        <begin position="187"/>
        <end position="204"/>
    </location>
</feature>
<feature type="non-terminal residue" evidence="8">
    <location>
        <position position="231"/>
    </location>
</feature>
<comment type="caution">
    <text evidence="5">Lacks conserved residue(s) required for the propagation of feature annotation.</text>
</comment>
<dbReference type="InterPro" id="IPR013015">
    <property type="entry name" value="Laminin_IV_B"/>
</dbReference>
<keyword evidence="3" id="KW-0272">Extracellular matrix</keyword>
<evidence type="ECO:0000256" key="5">
    <source>
        <dbReference type="PROSITE-ProRule" id="PRU00460"/>
    </source>
</evidence>
<dbReference type="Pfam" id="PF21199">
    <property type="entry name" value="LAMININ_IV_B"/>
    <property type="match status" value="1"/>
</dbReference>
<keyword evidence="2" id="KW-0964">Secreted</keyword>
<evidence type="ECO:0000313" key="8">
    <source>
        <dbReference type="EMBL" id="RMZ95501.1"/>
    </source>
</evidence>
<comment type="caution">
    <text evidence="8">The sequence shown here is derived from an EMBL/GenBank/DDBJ whole genome shotgun (WGS) entry which is preliminary data.</text>
</comment>
<name>A0A3M7P8T2_BRAPC</name>
<evidence type="ECO:0000256" key="4">
    <source>
        <dbReference type="ARBA" id="ARBA00022869"/>
    </source>
</evidence>
<proteinExistence type="predicted"/>
<dbReference type="CDD" id="cd00055">
    <property type="entry name" value="EGF_Lam"/>
    <property type="match status" value="1"/>
</dbReference>
<dbReference type="Pfam" id="PF00053">
    <property type="entry name" value="EGF_laminin"/>
    <property type="match status" value="1"/>
</dbReference>
<feature type="disulfide bond" evidence="5">
    <location>
        <begin position="185"/>
        <end position="197"/>
    </location>
</feature>
<organism evidence="8 9">
    <name type="scientific">Brachionus plicatilis</name>
    <name type="common">Marine rotifer</name>
    <name type="synonym">Brachionus muelleri</name>
    <dbReference type="NCBI Taxonomy" id="10195"/>
    <lineage>
        <taxon>Eukaryota</taxon>
        <taxon>Metazoa</taxon>
        <taxon>Spiralia</taxon>
        <taxon>Gnathifera</taxon>
        <taxon>Rotifera</taxon>
        <taxon>Eurotatoria</taxon>
        <taxon>Monogononta</taxon>
        <taxon>Pseudotrocha</taxon>
        <taxon>Ploima</taxon>
        <taxon>Brachionidae</taxon>
        <taxon>Brachionus</taxon>
    </lineage>
</organism>
<dbReference type="AlphaFoldDB" id="A0A3M7P8T2"/>
<evidence type="ECO:0000256" key="1">
    <source>
        <dbReference type="ARBA" id="ARBA00004302"/>
    </source>
</evidence>
<dbReference type="PROSITE" id="PS50027">
    <property type="entry name" value="EGF_LAM_2"/>
    <property type="match status" value="1"/>
</dbReference>
<sequence length="231" mass="26498">MIWTGLGYLRCFEGAIFKFKLEHNYDTAIFDIYLRYALKPGLDQVQIRIIDFGVQGEYASVKKCPYQSQVEQKISYINIYKTTGLILPNYCLEKHHKYEIEITVFKKSKQLSYNSAIEALFILIDSIIFIPNFDLIKNQIGLKNDELKLALNCREKYLSLPKTKSDKCDRLMCAMTSSVFTLLPCQCNVSGSDDKRCDFFGGQCSCKPNVIGRQCNKCDPFSWGFSSRGCL</sequence>
<dbReference type="SMART" id="SM00180">
    <property type="entry name" value="EGF_Lam"/>
    <property type="match status" value="1"/>
</dbReference>
<accession>A0A3M7P8T2</accession>
<comment type="subcellular location">
    <subcellularLocation>
        <location evidence="1">Secreted</location>
        <location evidence="1">Extracellular space</location>
        <location evidence="1">Extracellular matrix</location>
        <location evidence="1">Basement membrane</location>
    </subcellularLocation>
</comment>
<dbReference type="STRING" id="10195.A0A3M7P8T2"/>
<dbReference type="InterPro" id="IPR002049">
    <property type="entry name" value="LE_dom"/>
</dbReference>
<evidence type="ECO:0000256" key="3">
    <source>
        <dbReference type="ARBA" id="ARBA00022530"/>
    </source>
</evidence>
<reference evidence="8 9" key="1">
    <citation type="journal article" date="2018" name="Sci. Rep.">
        <title>Genomic signatures of local adaptation to the degree of environmental predictability in rotifers.</title>
        <authorList>
            <person name="Franch-Gras L."/>
            <person name="Hahn C."/>
            <person name="Garcia-Roger E.M."/>
            <person name="Carmona M.J."/>
            <person name="Serra M."/>
            <person name="Gomez A."/>
        </authorList>
    </citation>
    <scope>NUCLEOTIDE SEQUENCE [LARGE SCALE GENOMIC DNA]</scope>
    <source>
        <strain evidence="8">HYR1</strain>
    </source>
</reference>
<dbReference type="Proteomes" id="UP000276133">
    <property type="component" value="Unassembled WGS sequence"/>
</dbReference>
<dbReference type="FunFam" id="2.10.25.10:FF:000074">
    <property type="entry name" value="Laminin subunit alpha"/>
    <property type="match status" value="1"/>
</dbReference>
<evidence type="ECO:0000259" key="6">
    <source>
        <dbReference type="PROSITE" id="PS50027"/>
    </source>
</evidence>
<keyword evidence="5" id="KW-0424">Laminin EGF-like domain</keyword>
<dbReference type="SUPFAM" id="SSF57196">
    <property type="entry name" value="EGF/Laminin"/>
    <property type="match status" value="1"/>
</dbReference>
<keyword evidence="4" id="KW-0084">Basement membrane</keyword>
<keyword evidence="9" id="KW-1185">Reference proteome</keyword>
<feature type="domain" description="Laminin IV type B" evidence="7">
    <location>
        <begin position="1"/>
        <end position="180"/>
    </location>
</feature>
<dbReference type="OrthoDB" id="5985440at2759"/>